<reference evidence="1 2" key="1">
    <citation type="submission" date="2020-08" db="EMBL/GenBank/DDBJ databases">
        <title>Genomic Encyclopedia of Type Strains, Phase IV (KMG-IV): sequencing the most valuable type-strain genomes for metagenomic binning, comparative biology and taxonomic classification.</title>
        <authorList>
            <person name="Goeker M."/>
        </authorList>
    </citation>
    <scope>NUCLEOTIDE SEQUENCE [LARGE SCALE GENOMIC DNA]</scope>
    <source>
        <strain evidence="1 2">DSM 25024</strain>
    </source>
</reference>
<dbReference type="InterPro" id="IPR011330">
    <property type="entry name" value="Glyco_hydro/deAcase_b/a-brl"/>
</dbReference>
<accession>A0A7W6FVX6</accession>
<dbReference type="PANTHER" id="PTHR43123">
    <property type="entry name" value="POLYSACCHARIDE DEACETYLASE-RELATED"/>
    <property type="match status" value="1"/>
</dbReference>
<protein>
    <submittedName>
        <fullName evidence="1">Peptidoglycan/xylan/chitin deacetylase (PgdA/CDA1 family)</fullName>
    </submittedName>
</protein>
<evidence type="ECO:0000313" key="1">
    <source>
        <dbReference type="EMBL" id="MBB3937591.1"/>
    </source>
</evidence>
<dbReference type="CDD" id="cd10979">
    <property type="entry name" value="CE4_PuuE_like"/>
    <property type="match status" value="1"/>
</dbReference>
<dbReference type="PANTHER" id="PTHR43123:SF4">
    <property type="entry name" value="POLYSACCHARIDE DEACETYLASE"/>
    <property type="match status" value="1"/>
</dbReference>
<dbReference type="OrthoDB" id="9787041at2"/>
<dbReference type="GO" id="GO:0005975">
    <property type="term" value="P:carbohydrate metabolic process"/>
    <property type="evidence" value="ECO:0007669"/>
    <property type="project" value="InterPro"/>
</dbReference>
<evidence type="ECO:0000313" key="2">
    <source>
        <dbReference type="Proteomes" id="UP000531216"/>
    </source>
</evidence>
<keyword evidence="2" id="KW-1185">Reference proteome</keyword>
<dbReference type="AlphaFoldDB" id="A0A7W6FVX6"/>
<dbReference type="EMBL" id="JACIDO010000010">
    <property type="protein sequence ID" value="MBB3937591.1"/>
    <property type="molecule type" value="Genomic_DNA"/>
</dbReference>
<proteinExistence type="predicted"/>
<comment type="caution">
    <text evidence="1">The sequence shown here is derived from an EMBL/GenBank/DDBJ whole genome shotgun (WGS) entry which is preliminary data.</text>
</comment>
<dbReference type="Gene3D" id="3.20.20.370">
    <property type="entry name" value="Glycoside hydrolase/deacetylase"/>
    <property type="match status" value="1"/>
</dbReference>
<dbReference type="RefSeq" id="WP_090964933.1">
    <property type="nucleotide sequence ID" value="NZ_FOOA01000015.1"/>
</dbReference>
<name>A0A7W6FVX6_9HYPH</name>
<sequence>MSQLPHHGRYDYAPIVGRPDYAWPEGRRLAVYLGVNHEVFGFGDGLGATLAPSQTQPDVMNFAWRDYGNRVGAWRFMEMFDRLELTTTALLNSAVIERCPGLAEACRDRGDEIAAHGRTNAEAQGGMGEDEERAMIARTLDDFATIGVRPLGWLGPWISESHRTPDLLEEAGFAYVLDWAHDDQPIRLRTRSGTGILSVPYSQEINDIPAIVSRHQEGATFAAMIEDAVDQLLSECDRRPVVLGIALHPYIMGQAHRALHLDRVLTRLREKDDPRIWWTTAGAIADHQAPTPPNDRD</sequence>
<gene>
    <name evidence="1" type="ORF">GGR05_003758</name>
</gene>
<dbReference type="SUPFAM" id="SSF88713">
    <property type="entry name" value="Glycoside hydrolase/deacetylase"/>
    <property type="match status" value="1"/>
</dbReference>
<organism evidence="1 2">
    <name type="scientific">Aureimonas phyllosphaerae</name>
    <dbReference type="NCBI Taxonomy" id="1166078"/>
    <lineage>
        <taxon>Bacteria</taxon>
        <taxon>Pseudomonadati</taxon>
        <taxon>Pseudomonadota</taxon>
        <taxon>Alphaproteobacteria</taxon>
        <taxon>Hyphomicrobiales</taxon>
        <taxon>Aurantimonadaceae</taxon>
        <taxon>Aureimonas</taxon>
    </lineage>
</organism>
<dbReference type="Proteomes" id="UP000531216">
    <property type="component" value="Unassembled WGS sequence"/>
</dbReference>